<keyword evidence="2" id="KW-0934">Plastid</keyword>
<proteinExistence type="predicted"/>
<protein>
    <submittedName>
        <fullName evidence="2">Uncharacterized protein</fullName>
    </submittedName>
</protein>
<name>A0A1C9JBW5_9CHLO</name>
<dbReference type="GeneID" id="29288854"/>
<reference evidence="2" key="1">
    <citation type="journal article" date="2016" name="Genome Biol. Evol.">
        <title>Evolutionary Dynamics of Chloroplast Genomes in Low Light: A Case Study of the Endolithic Green Alga Ostreobium quekettii.</title>
        <authorList>
            <person name="R Marcelino V."/>
            <person name="Cremen M.C."/>
            <person name="Jackson C.J."/>
            <person name="Larkum A.A."/>
            <person name="Verbruggen H."/>
        </authorList>
    </citation>
    <scope>NUCLEOTIDE SEQUENCE</scope>
</reference>
<evidence type="ECO:0000313" key="2">
    <source>
        <dbReference type="EMBL" id="AOP19333.1"/>
    </source>
</evidence>
<geneLocation type="chloroplast" evidence="2"/>
<feature type="region of interest" description="Disordered" evidence="1">
    <location>
        <begin position="77"/>
        <end position="114"/>
    </location>
</feature>
<sequence>MAEAIDDIQHPIDYNIRPKAIPTEVKVQLVQRTETSGAPGAHQKSKLTPRGLLKKQINEFIDQANHRQLDSLCRFIKKQTEKAPTKTTKATKTTKTTKASKRTPDGPQGAPEGS</sequence>
<dbReference type="EMBL" id="KX808498">
    <property type="protein sequence ID" value="AOP19333.1"/>
    <property type="molecule type" value="Genomic_DNA"/>
</dbReference>
<evidence type="ECO:0000256" key="1">
    <source>
        <dbReference type="SAM" id="MobiDB-lite"/>
    </source>
</evidence>
<reference evidence="2" key="2">
    <citation type="submission" date="2016-08" db="EMBL/GenBank/DDBJ databases">
        <authorList>
            <person name="Seilhamer J.J."/>
        </authorList>
    </citation>
    <scope>NUCLEOTIDE SEQUENCE</scope>
</reference>
<dbReference type="RefSeq" id="YP_009306429.1">
    <property type="nucleotide sequence ID" value="NC_031368.1"/>
</dbReference>
<organism evidence="2">
    <name type="scientific">Caulerpa cliftonii</name>
    <dbReference type="NCBI Taxonomy" id="1004391"/>
    <lineage>
        <taxon>Eukaryota</taxon>
        <taxon>Viridiplantae</taxon>
        <taxon>Chlorophyta</taxon>
        <taxon>core chlorophytes</taxon>
        <taxon>Ulvophyceae</taxon>
        <taxon>TCBD clade</taxon>
        <taxon>Bryopsidales</taxon>
        <taxon>Halimedineae</taxon>
        <taxon>Caulerpaceae</taxon>
        <taxon>Caulerpa</taxon>
    </lineage>
</organism>
<keyword evidence="2" id="KW-0150">Chloroplast</keyword>
<dbReference type="AlphaFoldDB" id="A0A1C9JBW5"/>
<gene>
    <name evidence="2" type="primary">orf114</name>
</gene>
<accession>A0A1C9JBW5</accession>
<feature type="compositionally biased region" description="Low complexity" evidence="1">
    <location>
        <begin position="85"/>
        <end position="97"/>
    </location>
</feature>